<dbReference type="InterPro" id="IPR004331">
    <property type="entry name" value="SPX_dom"/>
</dbReference>
<evidence type="ECO:0000256" key="2">
    <source>
        <dbReference type="ARBA" id="ARBA00023015"/>
    </source>
</evidence>
<dbReference type="GO" id="GO:0070417">
    <property type="term" value="P:cellular response to cold"/>
    <property type="evidence" value="ECO:0007669"/>
    <property type="project" value="UniProtKB-ARBA"/>
</dbReference>
<feature type="compositionally biased region" description="Basic and acidic residues" evidence="6">
    <location>
        <begin position="478"/>
        <end position="487"/>
    </location>
</feature>
<keyword evidence="5" id="KW-0539">Nucleus</keyword>
<dbReference type="InterPro" id="IPR031142">
    <property type="entry name" value="SPX_prot"/>
</dbReference>
<evidence type="ECO:0000256" key="3">
    <source>
        <dbReference type="ARBA" id="ARBA00023125"/>
    </source>
</evidence>
<feature type="domain" description="SPX" evidence="8">
    <location>
        <begin position="291"/>
        <end position="437"/>
    </location>
</feature>
<dbReference type="PROSITE" id="PS51382">
    <property type="entry name" value="SPX"/>
    <property type="match status" value="1"/>
</dbReference>
<evidence type="ECO:0000313" key="9">
    <source>
        <dbReference type="EMBL" id="URE45773.1"/>
    </source>
</evidence>
<dbReference type="FunFam" id="3.30.730.10:FF:000001">
    <property type="entry name" value="Ethylene-responsive transcription factor 2"/>
    <property type="match status" value="1"/>
</dbReference>
<keyword evidence="4" id="KW-0804">Transcription</keyword>
<dbReference type="SMART" id="SM00380">
    <property type="entry name" value="AP2"/>
    <property type="match status" value="1"/>
</dbReference>
<accession>A0A9E7L4L2</accession>
<dbReference type="OrthoDB" id="6493944at2759"/>
<dbReference type="SUPFAM" id="SSF54171">
    <property type="entry name" value="DNA-binding domain"/>
    <property type="match status" value="1"/>
</dbReference>
<keyword evidence="10" id="KW-1185">Reference proteome</keyword>
<evidence type="ECO:0000313" key="10">
    <source>
        <dbReference type="Proteomes" id="UP001055439"/>
    </source>
</evidence>
<evidence type="ECO:0000256" key="1">
    <source>
        <dbReference type="ARBA" id="ARBA00004123"/>
    </source>
</evidence>
<name>A0A9E7L4L2_9LILI</name>
<keyword evidence="2" id="KW-0805">Transcription regulation</keyword>
<dbReference type="GO" id="GO:0003677">
    <property type="term" value="F:DNA binding"/>
    <property type="evidence" value="ECO:0007669"/>
    <property type="project" value="UniProtKB-KW"/>
</dbReference>
<protein>
    <submittedName>
        <fullName evidence="9">SPX domain-containing protein 1</fullName>
    </submittedName>
</protein>
<keyword evidence="3" id="KW-0238">DNA-binding</keyword>
<dbReference type="PANTHER" id="PTHR45978:SF5">
    <property type="entry name" value="SPX DOMAIN-CONTAINING PROTEIN 2"/>
    <property type="match status" value="1"/>
</dbReference>
<dbReference type="Pfam" id="PF00847">
    <property type="entry name" value="AP2"/>
    <property type="match status" value="1"/>
</dbReference>
<evidence type="ECO:0000259" key="8">
    <source>
        <dbReference type="PROSITE" id="PS51382"/>
    </source>
</evidence>
<dbReference type="GO" id="GO:0016036">
    <property type="term" value="P:cellular response to phosphate starvation"/>
    <property type="evidence" value="ECO:0007669"/>
    <property type="project" value="InterPro"/>
</dbReference>
<dbReference type="PANTHER" id="PTHR45978">
    <property type="entry name" value="SPX DOMAIN-CONTAINING PROTEIN 3"/>
    <property type="match status" value="1"/>
</dbReference>
<dbReference type="Proteomes" id="UP001055439">
    <property type="component" value="Chromosome 9"/>
</dbReference>
<dbReference type="AlphaFoldDB" id="A0A9E7L4L2"/>
<dbReference type="PRINTS" id="PR00367">
    <property type="entry name" value="ETHRSPELEMNT"/>
</dbReference>
<proteinExistence type="predicted"/>
<gene>
    <name evidence="9" type="ORF">MUK42_25752</name>
</gene>
<feature type="region of interest" description="Disordered" evidence="6">
    <location>
        <begin position="476"/>
        <end position="495"/>
    </location>
</feature>
<evidence type="ECO:0000259" key="7">
    <source>
        <dbReference type="PROSITE" id="PS51032"/>
    </source>
</evidence>
<dbReference type="InterPro" id="IPR036955">
    <property type="entry name" value="AP2/ERF_dom_sf"/>
</dbReference>
<sequence>MATLHRQLLCHLARSSPIYNLALPLRPRQVNHDSSCSLSIYFRFKAGSFCTLSSAHLYSTGLIVSLSLSPFFFRHSVSDHQRFLNNSMVQSKKFRGVRQRHWGSWVSEIRHPLLKRRVWLGTFETAEEAARAYDEAAVLMSGRNAKTNFPVPRTPEGDAAADASSKALSEVLSAKLRRCCKTTPSPSLTCLRLDTEKSHIGVWQKRAGTRDGSSWVMTVELGNAGHGRQDAGEAMMAPTSPLAVEVASSQEVVGGMDEEARLALQMIEELLGRNGPTSPSHAGIEVWYLEMKFGKSLGNQIEDTLPEWRDKFLSYKDLKKRLKLISGGGGERLAKRPKEEEDFMRLLEAELDKFNTFFVEKEEEYIIRQKDLQDRVVEAISKDSKEELMKARKEIVDLHGEIVLLENYSALNYTGLAKILKKYDKRTGALIRQPFIQKVLRQPFFTTDVLYKLVKECEGMLDRLFPKIETSTSVEDCDGQKNREQKPAKPRSSLVGGVPELEETEDMESLYMKSTVAALRALKEIRGASSTVSFFSLPPLQSNGLEERWNNNVPILEQAAK</sequence>
<dbReference type="Gene3D" id="3.30.730.10">
    <property type="entry name" value="AP2/ERF domain"/>
    <property type="match status" value="1"/>
</dbReference>
<organism evidence="9 10">
    <name type="scientific">Musa troglodytarum</name>
    <name type="common">fe'i banana</name>
    <dbReference type="NCBI Taxonomy" id="320322"/>
    <lineage>
        <taxon>Eukaryota</taxon>
        <taxon>Viridiplantae</taxon>
        <taxon>Streptophyta</taxon>
        <taxon>Embryophyta</taxon>
        <taxon>Tracheophyta</taxon>
        <taxon>Spermatophyta</taxon>
        <taxon>Magnoliopsida</taxon>
        <taxon>Liliopsida</taxon>
        <taxon>Zingiberales</taxon>
        <taxon>Musaceae</taxon>
        <taxon>Musa</taxon>
    </lineage>
</organism>
<dbReference type="Pfam" id="PF03105">
    <property type="entry name" value="SPX"/>
    <property type="match status" value="2"/>
</dbReference>
<dbReference type="GO" id="GO:0005634">
    <property type="term" value="C:nucleus"/>
    <property type="evidence" value="ECO:0007669"/>
    <property type="project" value="UniProtKB-SubCell"/>
</dbReference>
<dbReference type="PROSITE" id="PS51032">
    <property type="entry name" value="AP2_ERF"/>
    <property type="match status" value="1"/>
</dbReference>
<dbReference type="InterPro" id="IPR016177">
    <property type="entry name" value="DNA-bd_dom_sf"/>
</dbReference>
<feature type="domain" description="AP2/ERF" evidence="7">
    <location>
        <begin position="93"/>
        <end position="150"/>
    </location>
</feature>
<evidence type="ECO:0000256" key="5">
    <source>
        <dbReference type="ARBA" id="ARBA00023242"/>
    </source>
</evidence>
<comment type="subcellular location">
    <subcellularLocation>
        <location evidence="1">Nucleus</location>
    </subcellularLocation>
</comment>
<dbReference type="EMBL" id="CP097511">
    <property type="protein sequence ID" value="URE45773.1"/>
    <property type="molecule type" value="Genomic_DNA"/>
</dbReference>
<dbReference type="InterPro" id="IPR001471">
    <property type="entry name" value="AP2/ERF_dom"/>
</dbReference>
<dbReference type="CDD" id="cd00018">
    <property type="entry name" value="AP2"/>
    <property type="match status" value="1"/>
</dbReference>
<reference evidence="9" key="1">
    <citation type="submission" date="2022-05" db="EMBL/GenBank/DDBJ databases">
        <title>The Musa troglodytarum L. genome provides insights into the mechanism of non-climacteric behaviour and enrichment of carotenoids.</title>
        <authorList>
            <person name="Wang J."/>
        </authorList>
    </citation>
    <scope>NUCLEOTIDE SEQUENCE</scope>
    <source>
        <tissue evidence="9">Leaf</tissue>
    </source>
</reference>
<evidence type="ECO:0000256" key="4">
    <source>
        <dbReference type="ARBA" id="ARBA00023163"/>
    </source>
</evidence>
<dbReference type="CDD" id="cd14481">
    <property type="entry name" value="SPX_AtSPX1_like"/>
    <property type="match status" value="1"/>
</dbReference>
<dbReference type="GO" id="GO:0003700">
    <property type="term" value="F:DNA-binding transcription factor activity"/>
    <property type="evidence" value="ECO:0007669"/>
    <property type="project" value="InterPro"/>
</dbReference>
<evidence type="ECO:0000256" key="6">
    <source>
        <dbReference type="SAM" id="MobiDB-lite"/>
    </source>
</evidence>